<dbReference type="GO" id="GO:0032259">
    <property type="term" value="P:methylation"/>
    <property type="evidence" value="ECO:0007669"/>
    <property type="project" value="UniProtKB-KW"/>
</dbReference>
<sequence>MKENSLKQYYLDVIERASSYQRNNDLQQASRYFHAKLVNVKYAYSFFWLGVPIIQEPQDLQAMQEIFWEVQPDLVIETGIAHGGSLILSASMLALLDYCDAVSQKRILDPLNSGRRVVGIDIEIRPHNREAVEAHPMAHLIEMIEGSSIAPNVVEQVRSIAKGYKKILVFLDSNHTHDHVLAELKAYAPLTSVGSYCVVWDTGIEDLPENSCADRPWGKGNNPKTAIYEYLKTTDCFEIDRLIPHKLLLTASPDGYLKRIAD</sequence>
<protein>
    <submittedName>
        <fullName evidence="3">Cephalosporin hydroxylase</fullName>
    </submittedName>
</protein>
<dbReference type="Gene3D" id="3.40.50.150">
    <property type="entry name" value="Vaccinia Virus protein VP39"/>
    <property type="match status" value="1"/>
</dbReference>
<dbReference type="SUPFAM" id="SSF53335">
    <property type="entry name" value="S-adenosyl-L-methionine-dependent methyltransferases"/>
    <property type="match status" value="1"/>
</dbReference>
<evidence type="ECO:0000256" key="2">
    <source>
        <dbReference type="ARBA" id="ARBA00022679"/>
    </source>
</evidence>
<organism evidence="3">
    <name type="scientific">Candidatus Kentrum sp. LFY</name>
    <dbReference type="NCBI Taxonomy" id="2126342"/>
    <lineage>
        <taxon>Bacteria</taxon>
        <taxon>Pseudomonadati</taxon>
        <taxon>Pseudomonadota</taxon>
        <taxon>Gammaproteobacteria</taxon>
        <taxon>Candidatus Kentrum</taxon>
    </lineage>
</organism>
<dbReference type="EMBL" id="CAADFF010000079">
    <property type="protein sequence ID" value="VFJ96095.1"/>
    <property type="molecule type" value="Genomic_DNA"/>
</dbReference>
<dbReference type="GO" id="GO:0008610">
    <property type="term" value="P:lipid biosynthetic process"/>
    <property type="evidence" value="ECO:0007669"/>
    <property type="project" value="InterPro"/>
</dbReference>
<keyword evidence="1" id="KW-0489">Methyltransferase</keyword>
<dbReference type="PANTHER" id="PTHR40048:SF1">
    <property type="entry name" value="RHAMNOSYL O-METHYLTRANSFERASE"/>
    <property type="match status" value="1"/>
</dbReference>
<evidence type="ECO:0000256" key="1">
    <source>
        <dbReference type="ARBA" id="ARBA00022603"/>
    </source>
</evidence>
<dbReference type="PANTHER" id="PTHR40048">
    <property type="entry name" value="RHAMNOSYL O-METHYLTRANSFERASE"/>
    <property type="match status" value="1"/>
</dbReference>
<proteinExistence type="predicted"/>
<keyword evidence="2" id="KW-0808">Transferase</keyword>
<reference evidence="3" key="1">
    <citation type="submission" date="2019-02" db="EMBL/GenBank/DDBJ databases">
        <authorList>
            <person name="Gruber-Vodicka R. H."/>
            <person name="Seah K. B. B."/>
        </authorList>
    </citation>
    <scope>NUCLEOTIDE SEQUENCE</scope>
    <source>
        <strain evidence="3">BECK_M7</strain>
    </source>
</reference>
<evidence type="ECO:0000313" key="3">
    <source>
        <dbReference type="EMBL" id="VFJ96095.1"/>
    </source>
</evidence>
<dbReference type="Pfam" id="PF04989">
    <property type="entry name" value="RMNT_CmcI"/>
    <property type="match status" value="1"/>
</dbReference>
<dbReference type="GO" id="GO:0005886">
    <property type="term" value="C:plasma membrane"/>
    <property type="evidence" value="ECO:0007669"/>
    <property type="project" value="TreeGrafter"/>
</dbReference>
<dbReference type="InterPro" id="IPR007072">
    <property type="entry name" value="RNMT_CmcI"/>
</dbReference>
<accession>A0A450UUD6</accession>
<gene>
    <name evidence="3" type="ORF">BECKLFY1418B_GA0070995_107914</name>
</gene>
<dbReference type="InterPro" id="IPR029063">
    <property type="entry name" value="SAM-dependent_MTases_sf"/>
</dbReference>
<name>A0A450UUD6_9GAMM</name>
<dbReference type="GO" id="GO:0008168">
    <property type="term" value="F:methyltransferase activity"/>
    <property type="evidence" value="ECO:0007669"/>
    <property type="project" value="UniProtKB-KW"/>
</dbReference>
<dbReference type="GO" id="GO:0071770">
    <property type="term" value="P:DIM/DIP cell wall layer assembly"/>
    <property type="evidence" value="ECO:0007669"/>
    <property type="project" value="TreeGrafter"/>
</dbReference>
<dbReference type="AlphaFoldDB" id="A0A450UUD6"/>